<sequence length="120" mass="13280">MAWMNSRAVCQTELPLFHPTVETRCLLLMYTAVPGKEAAHQWGPPCALMDREGPVGVHLLHLRLHEWTSDAVLPLRDLADPEQSCLSTKGKRKPGHLSLLFRAPPCNGSLHASPTLFHAV</sequence>
<reference evidence="1 2" key="1">
    <citation type="submission" date="2013-11" db="EMBL/GenBank/DDBJ databases">
        <title>The Damaraland mole rat (Fukomys damarensis) genome and evolution of African mole rats.</title>
        <authorList>
            <person name="Gladyshev V.N."/>
            <person name="Fang X."/>
        </authorList>
    </citation>
    <scope>NUCLEOTIDE SEQUENCE [LARGE SCALE GENOMIC DNA]</scope>
    <source>
        <tissue evidence="1">Liver</tissue>
    </source>
</reference>
<evidence type="ECO:0000313" key="1">
    <source>
        <dbReference type="EMBL" id="KFO22376.1"/>
    </source>
</evidence>
<protein>
    <submittedName>
        <fullName evidence="1">Uncharacterized protein</fullName>
    </submittedName>
</protein>
<dbReference type="AlphaFoldDB" id="A0A091DHV9"/>
<dbReference type="EMBL" id="KN124059">
    <property type="protein sequence ID" value="KFO22376.1"/>
    <property type="molecule type" value="Genomic_DNA"/>
</dbReference>
<evidence type="ECO:0000313" key="2">
    <source>
        <dbReference type="Proteomes" id="UP000028990"/>
    </source>
</evidence>
<organism evidence="1 2">
    <name type="scientific">Fukomys damarensis</name>
    <name type="common">Damaraland mole rat</name>
    <name type="synonym">Cryptomys damarensis</name>
    <dbReference type="NCBI Taxonomy" id="885580"/>
    <lineage>
        <taxon>Eukaryota</taxon>
        <taxon>Metazoa</taxon>
        <taxon>Chordata</taxon>
        <taxon>Craniata</taxon>
        <taxon>Vertebrata</taxon>
        <taxon>Euteleostomi</taxon>
        <taxon>Mammalia</taxon>
        <taxon>Eutheria</taxon>
        <taxon>Euarchontoglires</taxon>
        <taxon>Glires</taxon>
        <taxon>Rodentia</taxon>
        <taxon>Hystricomorpha</taxon>
        <taxon>Bathyergidae</taxon>
        <taxon>Fukomys</taxon>
    </lineage>
</organism>
<proteinExistence type="predicted"/>
<gene>
    <name evidence="1" type="ORF">H920_16205</name>
</gene>
<name>A0A091DHV9_FUKDA</name>
<keyword evidence="2" id="KW-1185">Reference proteome</keyword>
<accession>A0A091DHV9</accession>
<dbReference type="Proteomes" id="UP000028990">
    <property type="component" value="Unassembled WGS sequence"/>
</dbReference>